<dbReference type="PANTHER" id="PTHR27000">
    <property type="entry name" value="LEUCINE-RICH REPEAT RECEPTOR-LIKE PROTEIN KINASE FAMILY PROTEIN-RELATED"/>
    <property type="match status" value="1"/>
</dbReference>
<dbReference type="SMART" id="SM00369">
    <property type="entry name" value="LRR_TYP"/>
    <property type="match status" value="8"/>
</dbReference>
<organism evidence="11 12">
    <name type="scientific">Camelina sativa</name>
    <name type="common">False flax</name>
    <name type="synonym">Myagrum sativum</name>
    <dbReference type="NCBI Taxonomy" id="90675"/>
    <lineage>
        <taxon>Eukaryota</taxon>
        <taxon>Viridiplantae</taxon>
        <taxon>Streptophyta</taxon>
        <taxon>Embryophyta</taxon>
        <taxon>Tracheophyta</taxon>
        <taxon>Spermatophyta</taxon>
        <taxon>Magnoliopsida</taxon>
        <taxon>eudicotyledons</taxon>
        <taxon>Gunneridae</taxon>
        <taxon>Pentapetalae</taxon>
        <taxon>rosids</taxon>
        <taxon>malvids</taxon>
        <taxon>Brassicales</taxon>
        <taxon>Brassicaceae</taxon>
        <taxon>Camelineae</taxon>
        <taxon>Camelina</taxon>
    </lineage>
</organism>
<dbReference type="SMART" id="SM00365">
    <property type="entry name" value="LRR_SD22"/>
    <property type="match status" value="4"/>
</dbReference>
<evidence type="ECO:0000256" key="2">
    <source>
        <dbReference type="ARBA" id="ARBA00022614"/>
    </source>
</evidence>
<evidence type="ECO:0000313" key="11">
    <source>
        <dbReference type="Proteomes" id="UP000694864"/>
    </source>
</evidence>
<dbReference type="InterPro" id="IPR003591">
    <property type="entry name" value="Leu-rich_rpt_typical-subtyp"/>
</dbReference>
<dbReference type="RefSeq" id="XP_019084335.1">
    <property type="nucleotide sequence ID" value="XM_019228790.1"/>
</dbReference>
<dbReference type="Gene3D" id="3.80.10.10">
    <property type="entry name" value="Ribonuclease Inhibitor"/>
    <property type="match status" value="4"/>
</dbReference>
<comment type="subcellular location">
    <subcellularLocation>
        <location evidence="1">Membrane</location>
        <topology evidence="1">Single-pass type I membrane protein</topology>
    </subcellularLocation>
</comment>
<name>A0ABM1QC47_CAMSA</name>
<keyword evidence="6 10" id="KW-1133">Transmembrane helix</keyword>
<keyword evidence="8" id="KW-0675">Receptor</keyword>
<keyword evidence="9" id="KW-0325">Glycoprotein</keyword>
<proteinExistence type="predicted"/>
<keyword evidence="3 10" id="KW-0812">Transmembrane</keyword>
<gene>
    <name evidence="12" type="primary">LOC104709718</name>
</gene>
<dbReference type="PROSITE" id="PS51450">
    <property type="entry name" value="LRR"/>
    <property type="match status" value="2"/>
</dbReference>
<protein>
    <submittedName>
        <fullName evidence="12">Receptor-like protein 12</fullName>
    </submittedName>
</protein>
<dbReference type="Pfam" id="PF14223">
    <property type="entry name" value="Retrotran_gag_2"/>
    <property type="match status" value="1"/>
</dbReference>
<keyword evidence="2" id="KW-0433">Leucine-rich repeat</keyword>
<reference evidence="11" key="1">
    <citation type="journal article" date="2014" name="Nat. Commun.">
        <title>The emerging biofuel crop Camelina sativa retains a highly undifferentiated hexaploid genome structure.</title>
        <authorList>
            <person name="Kagale S."/>
            <person name="Koh C."/>
            <person name="Nixon J."/>
            <person name="Bollina V."/>
            <person name="Clarke W.E."/>
            <person name="Tuteja R."/>
            <person name="Spillane C."/>
            <person name="Robinson S.J."/>
            <person name="Links M.G."/>
            <person name="Clarke C."/>
            <person name="Higgins E.E."/>
            <person name="Huebert T."/>
            <person name="Sharpe A.G."/>
            <person name="Parkin I.A."/>
        </authorList>
    </citation>
    <scope>NUCLEOTIDE SEQUENCE [LARGE SCALE GENOMIC DNA]</scope>
    <source>
        <strain evidence="11">cv. DH55</strain>
    </source>
</reference>
<dbReference type="Proteomes" id="UP000694864">
    <property type="component" value="Chromosome 8"/>
</dbReference>
<evidence type="ECO:0000256" key="10">
    <source>
        <dbReference type="SAM" id="Phobius"/>
    </source>
</evidence>
<evidence type="ECO:0000256" key="6">
    <source>
        <dbReference type="ARBA" id="ARBA00022989"/>
    </source>
</evidence>
<dbReference type="Pfam" id="PF13855">
    <property type="entry name" value="LRR_8"/>
    <property type="match status" value="2"/>
</dbReference>
<keyword evidence="4" id="KW-0732">Signal</keyword>
<dbReference type="SUPFAM" id="SSF52047">
    <property type="entry name" value="RNI-like"/>
    <property type="match status" value="1"/>
</dbReference>
<keyword evidence="5" id="KW-0677">Repeat</keyword>
<dbReference type="InterPro" id="IPR032675">
    <property type="entry name" value="LRR_dom_sf"/>
</dbReference>
<sequence>MDQSAAVVKNHIEKPFVFRGVDFKRWQQKMLFYLTTLNLAQYVTSEAPELPVEGDISDEIIKASEAWTQNEFLCNNYILNALDDSLYDVYHIFQSPKQLWESLEKKYKSEVASAKKIIVGKFLNFKMSDTIPVVKQVEEIQVTAHELKDEVKLKTFDVQNNSLSSKIPDGIGNLVSLSVLSLSLNKLSGGIPSSIRNLKNLETLELENTNGLSGQIPTAWLFGLQKLEILRLGGNKLQWDNNGFSFLQSKLTHLSLRSCGLQGNIPDWLKNQTSLVYLDLSMNRLEGRFPAWLSNLTIGIIILSDNRLSGSLPPHLFQSGSLSCLVLSRNNFSGQIPDTTPISSSIRVLMLSENNFTGSVPNSITKGYTTLLDLSKNRLSGEFPRFGLPKNRLSGEFPGLGPYLVWLDISSNEFSGDIPSYFGSAISMLLMNDNNFNGEFPKNFRNLSRLIRLDLHDNKISGEFASLTSRLPYSLEVLSLRNNSLKGSIPESISNLTRLQVLDLSENNLDGYLPSSLRNLTCMIKSPVSSSSAMRLLFSFNTDVERLIDIKAKNIFSLVVNWKKSKQVIFQRNFYLYTLIDLSKNKLHGEIPASLGNLKSLKLLNLSNNEFSGSIPQSFGDLDTLESLDLSHNNLIGEIPKTLSKLSELNTLDLSNNKLTGRIPEGPQLDRLNDPNIYANNSEICGVQIQVPCSTQEMEPSNEEEEETMFSWKAAAIGCICGFLIALVFMYNEKMWK</sequence>
<dbReference type="PRINTS" id="PR00019">
    <property type="entry name" value="LEURICHRPT"/>
</dbReference>
<dbReference type="GeneID" id="104709718"/>
<evidence type="ECO:0000256" key="1">
    <source>
        <dbReference type="ARBA" id="ARBA00004479"/>
    </source>
</evidence>
<evidence type="ECO:0000256" key="7">
    <source>
        <dbReference type="ARBA" id="ARBA00023136"/>
    </source>
</evidence>
<evidence type="ECO:0000256" key="5">
    <source>
        <dbReference type="ARBA" id="ARBA00022737"/>
    </source>
</evidence>
<evidence type="ECO:0000313" key="12">
    <source>
        <dbReference type="RefSeq" id="XP_019084335.1"/>
    </source>
</evidence>
<evidence type="ECO:0000256" key="4">
    <source>
        <dbReference type="ARBA" id="ARBA00022729"/>
    </source>
</evidence>
<keyword evidence="7 10" id="KW-0472">Membrane</keyword>
<evidence type="ECO:0000256" key="3">
    <source>
        <dbReference type="ARBA" id="ARBA00022692"/>
    </source>
</evidence>
<dbReference type="Pfam" id="PF00560">
    <property type="entry name" value="LRR_1"/>
    <property type="match status" value="7"/>
</dbReference>
<accession>A0ABM1QC47</accession>
<reference evidence="12" key="2">
    <citation type="submission" date="2025-08" db="UniProtKB">
        <authorList>
            <consortium name="RefSeq"/>
        </authorList>
    </citation>
    <scope>IDENTIFICATION</scope>
    <source>
        <tissue evidence="12">Leaf</tissue>
    </source>
</reference>
<dbReference type="PANTHER" id="PTHR27000:SF803">
    <property type="entry name" value="RECEPTOR-LIKE PROTEIN 45"/>
    <property type="match status" value="1"/>
</dbReference>
<evidence type="ECO:0000256" key="8">
    <source>
        <dbReference type="ARBA" id="ARBA00023170"/>
    </source>
</evidence>
<feature type="transmembrane region" description="Helical" evidence="10">
    <location>
        <begin position="710"/>
        <end position="731"/>
    </location>
</feature>
<evidence type="ECO:0000256" key="9">
    <source>
        <dbReference type="ARBA" id="ARBA00023180"/>
    </source>
</evidence>
<dbReference type="InterPro" id="IPR001611">
    <property type="entry name" value="Leu-rich_rpt"/>
</dbReference>
<keyword evidence="11" id="KW-1185">Reference proteome</keyword>